<comment type="caution">
    <text evidence="1">The sequence shown here is derived from an EMBL/GenBank/DDBJ whole genome shotgun (WGS) entry which is preliminary data.</text>
</comment>
<dbReference type="AlphaFoldDB" id="A0A267MN98"/>
<sequence length="126" mass="14264">MKKRFGTALNCIDGRTQIPVIKWLKENFHVDYVDSITEPGIDKVLSQGEWIEIERLKEKVITSITAHRSSVVAVVGHYDCAANPVSDCKHFCDIVESTYVVKSWCFPVRVVGLWVDKFGCVHVVNI</sequence>
<dbReference type="Pfam" id="PF20393">
    <property type="entry name" value="Pro_CA_2"/>
    <property type="match status" value="1"/>
</dbReference>
<name>A0A267MN98_9FIRM</name>
<protein>
    <submittedName>
        <fullName evidence="1">Uncharacterized protein</fullName>
    </submittedName>
</protein>
<evidence type="ECO:0000313" key="1">
    <source>
        <dbReference type="EMBL" id="PAB60345.1"/>
    </source>
</evidence>
<gene>
    <name evidence="1" type="ORF">CCE28_05470</name>
</gene>
<accession>A0A267MN98</accession>
<dbReference type="Proteomes" id="UP000216024">
    <property type="component" value="Unassembled WGS sequence"/>
</dbReference>
<keyword evidence="2" id="KW-1185">Reference proteome</keyword>
<proteinExistence type="predicted"/>
<dbReference type="RefSeq" id="WP_095131775.1">
    <property type="nucleotide sequence ID" value="NZ_NIBG01000003.1"/>
</dbReference>
<organism evidence="1 2">
    <name type="scientific">Anaeromicrobium sediminis</name>
    <dbReference type="NCBI Taxonomy" id="1478221"/>
    <lineage>
        <taxon>Bacteria</taxon>
        <taxon>Bacillati</taxon>
        <taxon>Bacillota</taxon>
        <taxon>Clostridia</taxon>
        <taxon>Peptostreptococcales</taxon>
        <taxon>Thermotaleaceae</taxon>
        <taxon>Anaeromicrobium</taxon>
    </lineage>
</organism>
<evidence type="ECO:0000313" key="2">
    <source>
        <dbReference type="Proteomes" id="UP000216024"/>
    </source>
</evidence>
<dbReference type="EMBL" id="NIBG01000003">
    <property type="protein sequence ID" value="PAB60345.1"/>
    <property type="molecule type" value="Genomic_DNA"/>
</dbReference>
<dbReference type="OrthoDB" id="9794613at2"/>
<reference evidence="1 2" key="1">
    <citation type="submission" date="2017-06" db="EMBL/GenBank/DDBJ databases">
        <title>Draft genome sequence of anaerobic fermentative bacterium Anaeromicrobium sediminis DY2726D isolated from West Pacific Ocean sediments.</title>
        <authorList>
            <person name="Zeng X."/>
        </authorList>
    </citation>
    <scope>NUCLEOTIDE SEQUENCE [LARGE SCALE GENOMIC DNA]</scope>
    <source>
        <strain evidence="1 2">DY2726D</strain>
    </source>
</reference>
<dbReference type="InterPro" id="IPR046871">
    <property type="entry name" value="Pro_CA_2"/>
</dbReference>